<keyword evidence="2" id="KW-0645">Protease</keyword>
<feature type="compositionally biased region" description="Acidic residues" evidence="6">
    <location>
        <begin position="36"/>
        <end position="65"/>
    </location>
</feature>
<dbReference type="Proteomes" id="UP001446032">
    <property type="component" value="Unassembled WGS sequence"/>
</dbReference>
<dbReference type="RefSeq" id="WP_022215079.1">
    <property type="nucleotide sequence ID" value="NZ_JBBMEI010000043.1"/>
</dbReference>
<gene>
    <name evidence="9" type="ORF">WMO75_12900</name>
</gene>
<evidence type="ECO:0000256" key="4">
    <source>
        <dbReference type="ARBA" id="ARBA00022807"/>
    </source>
</evidence>
<feature type="chain" id="PRO_5046513941" evidence="7">
    <location>
        <begin position="25"/>
        <end position="262"/>
    </location>
</feature>
<evidence type="ECO:0000256" key="6">
    <source>
        <dbReference type="SAM" id="MobiDB-lite"/>
    </source>
</evidence>
<evidence type="ECO:0000256" key="7">
    <source>
        <dbReference type="SAM" id="SignalP"/>
    </source>
</evidence>
<dbReference type="InterPro" id="IPR051202">
    <property type="entry name" value="Peptidase_C40"/>
</dbReference>
<dbReference type="EMBL" id="JBBMEI010000043">
    <property type="protein sequence ID" value="MEQ2359207.1"/>
    <property type="molecule type" value="Genomic_DNA"/>
</dbReference>
<dbReference type="PANTHER" id="PTHR47053:SF1">
    <property type="entry name" value="MUREIN DD-ENDOPEPTIDASE MEPH-RELATED"/>
    <property type="match status" value="1"/>
</dbReference>
<name>A0ABV1AN41_9FIRM</name>
<feature type="domain" description="NlpC/P60" evidence="8">
    <location>
        <begin position="144"/>
        <end position="262"/>
    </location>
</feature>
<evidence type="ECO:0000313" key="10">
    <source>
        <dbReference type="Proteomes" id="UP001446032"/>
    </source>
</evidence>
<organism evidence="9 10">
    <name type="scientific">Blautia intestinihominis</name>
    <dbReference type="NCBI Taxonomy" id="3133152"/>
    <lineage>
        <taxon>Bacteria</taxon>
        <taxon>Bacillati</taxon>
        <taxon>Bacillota</taxon>
        <taxon>Clostridia</taxon>
        <taxon>Lachnospirales</taxon>
        <taxon>Lachnospiraceae</taxon>
        <taxon>Blautia</taxon>
    </lineage>
</organism>
<feature type="region of interest" description="Disordered" evidence="6">
    <location>
        <begin position="26"/>
        <end position="68"/>
    </location>
</feature>
<comment type="similarity">
    <text evidence="1">Belongs to the peptidase C40 family.</text>
</comment>
<evidence type="ECO:0000313" key="9">
    <source>
        <dbReference type="EMBL" id="MEQ2359207.1"/>
    </source>
</evidence>
<evidence type="ECO:0000256" key="5">
    <source>
        <dbReference type="SAM" id="Coils"/>
    </source>
</evidence>
<evidence type="ECO:0000259" key="8">
    <source>
        <dbReference type="PROSITE" id="PS51935"/>
    </source>
</evidence>
<proteinExistence type="inferred from homology"/>
<comment type="caution">
    <text evidence="9">The sequence shown here is derived from an EMBL/GenBank/DDBJ whole genome shotgun (WGS) entry which is preliminary data.</text>
</comment>
<keyword evidence="3" id="KW-0378">Hydrolase</keyword>
<protein>
    <submittedName>
        <fullName evidence="9">NlpC/P60 family protein</fullName>
    </submittedName>
</protein>
<evidence type="ECO:0000256" key="3">
    <source>
        <dbReference type="ARBA" id="ARBA00022801"/>
    </source>
</evidence>
<accession>A0ABV1AN41</accession>
<dbReference type="PANTHER" id="PTHR47053">
    <property type="entry name" value="MUREIN DD-ENDOPEPTIDASE MEPH-RELATED"/>
    <property type="match status" value="1"/>
</dbReference>
<dbReference type="InterPro" id="IPR038765">
    <property type="entry name" value="Papain-like_cys_pep_sf"/>
</dbReference>
<keyword evidence="7" id="KW-0732">Signal</keyword>
<dbReference type="Pfam" id="PF00877">
    <property type="entry name" value="NLPC_P60"/>
    <property type="match status" value="1"/>
</dbReference>
<feature type="coiled-coil region" evidence="5">
    <location>
        <begin position="80"/>
        <end position="149"/>
    </location>
</feature>
<keyword evidence="10" id="KW-1185">Reference proteome</keyword>
<keyword evidence="5" id="KW-0175">Coiled coil</keyword>
<keyword evidence="4" id="KW-0788">Thiol protease</keyword>
<dbReference type="SUPFAM" id="SSF54001">
    <property type="entry name" value="Cysteine proteinases"/>
    <property type="match status" value="1"/>
</dbReference>
<dbReference type="InterPro" id="IPR000064">
    <property type="entry name" value="NLP_P60_dom"/>
</dbReference>
<reference evidence="9 10" key="1">
    <citation type="submission" date="2024-03" db="EMBL/GenBank/DDBJ databases">
        <title>Human intestinal bacterial collection.</title>
        <authorList>
            <person name="Pauvert C."/>
            <person name="Hitch T.C.A."/>
            <person name="Clavel T."/>
        </authorList>
    </citation>
    <scope>NUCLEOTIDE SEQUENCE [LARGE SCALE GENOMIC DNA]</scope>
    <source>
        <strain evidence="9 10">CLA-AA-H95</strain>
    </source>
</reference>
<feature type="compositionally biased region" description="Low complexity" evidence="6">
    <location>
        <begin position="26"/>
        <end position="35"/>
    </location>
</feature>
<dbReference type="Gene3D" id="3.90.1720.10">
    <property type="entry name" value="endopeptidase domain like (from Nostoc punctiforme)"/>
    <property type="match status" value="1"/>
</dbReference>
<evidence type="ECO:0000256" key="1">
    <source>
        <dbReference type="ARBA" id="ARBA00007074"/>
    </source>
</evidence>
<sequence>MKKRITVMLLCACMSVSAYTGVQAADLSSGSSDSDVQIEMEEVDDSEDEADFTDAEDGLFSDGSDDTQTGDISAIANQIVAQAQSQAQDYQEKKQASRKVIDAREVERRAQEIKEETTRIREEAQEAARKKAEEEARKAEQARVEHRENIAQFAVQFVGNPYVYGGTSLTNGADCSGFVMSVFKEFGYDLPRVAAAQYEASQKKDISQMETGDLVFYGAGGINHVALYIGDGKVVHALNSNKGIVITDYNYDTPVGVGTYVK</sequence>
<dbReference type="PROSITE" id="PS51935">
    <property type="entry name" value="NLPC_P60"/>
    <property type="match status" value="1"/>
</dbReference>
<evidence type="ECO:0000256" key="2">
    <source>
        <dbReference type="ARBA" id="ARBA00022670"/>
    </source>
</evidence>
<feature type="signal peptide" evidence="7">
    <location>
        <begin position="1"/>
        <end position="24"/>
    </location>
</feature>